<keyword evidence="1" id="KW-0175">Coiled coil</keyword>
<proteinExistence type="predicted"/>
<feature type="coiled-coil region" evidence="1">
    <location>
        <begin position="1"/>
        <end position="41"/>
    </location>
</feature>
<evidence type="ECO:0000313" key="3">
    <source>
        <dbReference type="Proteomes" id="UP000234420"/>
    </source>
</evidence>
<dbReference type="EMBL" id="NPIB01000050">
    <property type="protein sequence ID" value="PLC55993.1"/>
    <property type="molecule type" value="Genomic_DNA"/>
</dbReference>
<accession>A0A2N4ULW0</accession>
<gene>
    <name evidence="2" type="ORF">CIK00_20815</name>
</gene>
<dbReference type="Proteomes" id="UP000234420">
    <property type="component" value="Unassembled WGS sequence"/>
</dbReference>
<sequence>MENKLTKLEKITKQIEALQAKANAEKNREREKLRKEETRKKILIGAMVLDGMSKNQDYQSNILKNLDKYLTAERDRKLFNLTPTNKNDDEE</sequence>
<evidence type="ECO:0008006" key="4">
    <source>
        <dbReference type="Google" id="ProtNLM"/>
    </source>
</evidence>
<dbReference type="RefSeq" id="WP_101770442.1">
    <property type="nucleotide sequence ID" value="NZ_BPPU01000007.1"/>
</dbReference>
<organism evidence="2 3">
    <name type="scientific">Photobacterium carnosum</name>
    <dbReference type="NCBI Taxonomy" id="2023717"/>
    <lineage>
        <taxon>Bacteria</taxon>
        <taxon>Pseudomonadati</taxon>
        <taxon>Pseudomonadota</taxon>
        <taxon>Gammaproteobacteria</taxon>
        <taxon>Vibrionales</taxon>
        <taxon>Vibrionaceae</taxon>
        <taxon>Photobacterium</taxon>
    </lineage>
</organism>
<evidence type="ECO:0000256" key="1">
    <source>
        <dbReference type="SAM" id="Coils"/>
    </source>
</evidence>
<evidence type="ECO:0000313" key="2">
    <source>
        <dbReference type="EMBL" id="PLC55993.1"/>
    </source>
</evidence>
<name>A0A2N4ULW0_9GAMM</name>
<dbReference type="AlphaFoldDB" id="A0A2N4ULW0"/>
<keyword evidence="3" id="KW-1185">Reference proteome</keyword>
<protein>
    <recommendedName>
        <fullName evidence="4">Mobilization protein</fullName>
    </recommendedName>
</protein>
<comment type="caution">
    <text evidence="2">The sequence shown here is derived from an EMBL/GenBank/DDBJ whole genome shotgun (WGS) entry which is preliminary data.</text>
</comment>
<reference evidence="2 3" key="1">
    <citation type="journal article" date="2018" name="Syst. Appl. Microbiol.">
        <title>Photobacterium carnosum sp. nov., isolated from spoiled modified atmosphere packaged poultry meat.</title>
        <authorList>
            <person name="Hilgarth M."/>
            <person name="Fuertes S."/>
            <person name="Ehrmann M."/>
            <person name="Vogel R.F."/>
        </authorList>
    </citation>
    <scope>NUCLEOTIDE SEQUENCE [LARGE SCALE GENOMIC DNA]</scope>
    <source>
        <strain evidence="2 3">TMW 2.2021</strain>
    </source>
</reference>